<dbReference type="SUPFAM" id="SSF56219">
    <property type="entry name" value="DNase I-like"/>
    <property type="match status" value="1"/>
</dbReference>
<proteinExistence type="predicted"/>
<keyword evidence="2" id="KW-1185">Reference proteome</keyword>
<evidence type="ECO:0000313" key="2">
    <source>
        <dbReference type="Proteomes" id="UP000261620"/>
    </source>
</evidence>
<reference evidence="1" key="1">
    <citation type="submission" date="2025-08" db="UniProtKB">
        <authorList>
            <consortium name="Ensembl"/>
        </authorList>
    </citation>
    <scope>IDENTIFICATION</scope>
</reference>
<dbReference type="OMA" id="CWRRSIA"/>
<protein>
    <recommendedName>
        <fullName evidence="3">Endonuclease/exonuclease/phosphatase domain-containing protein</fullName>
    </recommendedName>
</protein>
<evidence type="ECO:0008006" key="3">
    <source>
        <dbReference type="Google" id="ProtNLM"/>
    </source>
</evidence>
<organism evidence="1 2">
    <name type="scientific">Mola mola</name>
    <name type="common">Ocean sunfish</name>
    <name type="synonym">Tetraodon mola</name>
    <dbReference type="NCBI Taxonomy" id="94237"/>
    <lineage>
        <taxon>Eukaryota</taxon>
        <taxon>Metazoa</taxon>
        <taxon>Chordata</taxon>
        <taxon>Craniata</taxon>
        <taxon>Vertebrata</taxon>
        <taxon>Euteleostomi</taxon>
        <taxon>Actinopterygii</taxon>
        <taxon>Neopterygii</taxon>
        <taxon>Teleostei</taxon>
        <taxon>Neoteleostei</taxon>
        <taxon>Acanthomorphata</taxon>
        <taxon>Eupercaria</taxon>
        <taxon>Tetraodontiformes</taxon>
        <taxon>Molidae</taxon>
        <taxon>Mola</taxon>
    </lineage>
</organism>
<dbReference type="AlphaFoldDB" id="A0A3Q3W9E8"/>
<dbReference type="Gene3D" id="3.60.10.10">
    <property type="entry name" value="Endonuclease/exonuclease/phosphatase"/>
    <property type="match status" value="1"/>
</dbReference>
<sequence length="220" mass="24939">MALFVSWNIKGLGSPVKRSRVFAHLKRLKSDLVFLQETHIRNKDQVRLKCPWVAEVFHSNFNSKARGVDILVCKSVQYLIVAGSLCRVPVLLVNINANKSFERLPSLSNIFLIFGGDTNLAVSPYLDHSNPRSLTPTLMDKALSDCMIDYVFIDSKLISKVSSVKYHPIFTSDQAPLTLDTQISPQPRYTSLWRLNSLLLSDDKFNVFISYLSRYILSAQ</sequence>
<dbReference type="Ensembl" id="ENSMMOT00000013508.1">
    <property type="protein sequence ID" value="ENSMMOP00000013291.1"/>
    <property type="gene ID" value="ENSMMOG00000010199.1"/>
</dbReference>
<dbReference type="InterPro" id="IPR036691">
    <property type="entry name" value="Endo/exonu/phosph_ase_sf"/>
</dbReference>
<dbReference type="Proteomes" id="UP000261620">
    <property type="component" value="Unplaced"/>
</dbReference>
<evidence type="ECO:0000313" key="1">
    <source>
        <dbReference type="Ensembl" id="ENSMMOP00000013291.1"/>
    </source>
</evidence>
<name>A0A3Q3W9E8_MOLML</name>
<reference evidence="1" key="2">
    <citation type="submission" date="2025-09" db="UniProtKB">
        <authorList>
            <consortium name="Ensembl"/>
        </authorList>
    </citation>
    <scope>IDENTIFICATION</scope>
</reference>
<accession>A0A3Q3W9E8</accession>
<dbReference type="STRING" id="94237.ENSMMOP00000013291"/>